<dbReference type="OrthoDB" id="2987147at2"/>
<evidence type="ECO:0000313" key="2">
    <source>
        <dbReference type="EMBL" id="TCP64571.1"/>
    </source>
</evidence>
<protein>
    <recommendedName>
        <fullName evidence="4">GAF domain-containing protein</fullName>
    </recommendedName>
</protein>
<dbReference type="RefSeq" id="WP_131849551.1">
    <property type="nucleotide sequence ID" value="NZ_SLXV01000039.1"/>
</dbReference>
<name>A0A4R2RX52_9BACL</name>
<evidence type="ECO:0008006" key="4">
    <source>
        <dbReference type="Google" id="ProtNLM"/>
    </source>
</evidence>
<feature type="transmembrane region" description="Helical" evidence="1">
    <location>
        <begin position="20"/>
        <end position="41"/>
    </location>
</feature>
<comment type="caution">
    <text evidence="2">The sequence shown here is derived from an EMBL/GenBank/DDBJ whole genome shotgun (WGS) entry which is preliminary data.</text>
</comment>
<gene>
    <name evidence="2" type="ORF">EDD57_1391</name>
</gene>
<dbReference type="AlphaFoldDB" id="A0A4R2RX52"/>
<keyword evidence="3" id="KW-1185">Reference proteome</keyword>
<dbReference type="Proteomes" id="UP000294746">
    <property type="component" value="Unassembled WGS sequence"/>
</dbReference>
<keyword evidence="1" id="KW-0472">Membrane</keyword>
<dbReference type="InterPro" id="IPR029016">
    <property type="entry name" value="GAF-like_dom_sf"/>
</dbReference>
<organism evidence="2 3">
    <name type="scientific">Baia soyae</name>
    <dbReference type="NCBI Taxonomy" id="1544746"/>
    <lineage>
        <taxon>Bacteria</taxon>
        <taxon>Bacillati</taxon>
        <taxon>Bacillota</taxon>
        <taxon>Bacilli</taxon>
        <taxon>Bacillales</taxon>
        <taxon>Thermoactinomycetaceae</taxon>
        <taxon>Baia</taxon>
    </lineage>
</organism>
<dbReference type="Gene3D" id="3.30.450.40">
    <property type="match status" value="1"/>
</dbReference>
<evidence type="ECO:0000256" key="1">
    <source>
        <dbReference type="SAM" id="Phobius"/>
    </source>
</evidence>
<dbReference type="EMBL" id="SLXV01000039">
    <property type="protein sequence ID" value="TCP64571.1"/>
    <property type="molecule type" value="Genomic_DNA"/>
</dbReference>
<sequence length="298" mass="34698">MNWDAIFEFFKTLDENGGWFFDFLSFLVAGTLMVIVLIYFYRLARGDIDWFGRKIIDQDSIEETEKIKMELEEQLTVVKGENAQYTQVIQEQSKKLTEIQNLFTELDSKYDDETYFTSQVMYAAQEVAAAIAAANEFEENRDDTFDYLLDYLINSLKGFREKNPRIVIHVQHPHSAEKLSHYVHSSGHSPRVKEYEPIIDGSAAGRCWRTNKIYYIPDTEQDSIEYERIELITKQYRSLLCIPIHAGPDKSKRIGVMSLTGREVHAYEQIEIERAVLFSYLLYPLIYADLKNRGALHG</sequence>
<reference evidence="2 3" key="1">
    <citation type="submission" date="2019-03" db="EMBL/GenBank/DDBJ databases">
        <title>Genomic Encyclopedia of Type Strains, Phase IV (KMG-IV): sequencing the most valuable type-strain genomes for metagenomic binning, comparative biology and taxonomic classification.</title>
        <authorList>
            <person name="Goeker M."/>
        </authorList>
    </citation>
    <scope>NUCLEOTIDE SEQUENCE [LARGE SCALE GENOMIC DNA]</scope>
    <source>
        <strain evidence="2 3">DSM 46831</strain>
    </source>
</reference>
<proteinExistence type="predicted"/>
<keyword evidence="1" id="KW-1133">Transmembrane helix</keyword>
<evidence type="ECO:0000313" key="3">
    <source>
        <dbReference type="Proteomes" id="UP000294746"/>
    </source>
</evidence>
<keyword evidence="1" id="KW-0812">Transmembrane</keyword>
<accession>A0A4R2RX52</accession>
<dbReference type="SUPFAM" id="SSF55781">
    <property type="entry name" value="GAF domain-like"/>
    <property type="match status" value="1"/>
</dbReference>